<feature type="transmembrane region" description="Helical" evidence="6">
    <location>
        <begin position="273"/>
        <end position="291"/>
    </location>
</feature>
<keyword evidence="2 6" id="KW-0812">Transmembrane</keyword>
<dbReference type="InterPro" id="IPR051361">
    <property type="entry name" value="ThrE/Ser_Exporter"/>
</dbReference>
<feature type="transmembrane region" description="Helical" evidence="6">
    <location>
        <begin position="322"/>
        <end position="340"/>
    </location>
</feature>
<evidence type="ECO:0000256" key="3">
    <source>
        <dbReference type="ARBA" id="ARBA00022989"/>
    </source>
</evidence>
<feature type="transmembrane region" description="Helical" evidence="6">
    <location>
        <begin position="298"/>
        <end position="316"/>
    </location>
</feature>
<sequence>MTHHPYADRVHFVVELATRLHTYGTTAQRLEGAISGVAARLGLRCAPWANPTGLILSLSDASQPDTFSNSTHVIRLAPGDLDLRKLCETDAIAERTLRGELDVSGAVKALHALDRPAPRGDAIATTLSFGVISAAVATLLRASVADVAVAGVIGLLVGLAFLFGAGRPRWSEAMELLAGIFVTLLAAAVATCVVPLSLKTVIVAALIVLLPGMALTNAVSELTSQQLVSGTARFAGAVTTLLKLAFGSMVASQIALLLHWTPMDYRDVAVVPAWTEWPALLAAAWAFAVLFKAARRDYALVMLSAITGYLTTRIVGLWLPGSAAVFVASVVITVLSNLYARRMNRPGALIRVPGIILMVPGSVGFRGLSSIFEQQVALGLDTAVQLGTILVALVGGMLIGNVLAPARHNL</sequence>
<accession>A0AAW9R537</accession>
<dbReference type="Pfam" id="PF06738">
    <property type="entry name" value="ThrE"/>
    <property type="match status" value="1"/>
</dbReference>
<dbReference type="InterPro" id="IPR024528">
    <property type="entry name" value="ThrE_2"/>
</dbReference>
<dbReference type="EMBL" id="JBBDHC010000007">
    <property type="protein sequence ID" value="MEJ1249328.1"/>
    <property type="molecule type" value="Genomic_DNA"/>
</dbReference>
<feature type="domain" description="Threonine/serine exporter-like N-terminal" evidence="7">
    <location>
        <begin position="11"/>
        <end position="254"/>
    </location>
</feature>
<dbReference type="InterPro" id="IPR010619">
    <property type="entry name" value="ThrE-like_N"/>
</dbReference>
<organism evidence="9 10">
    <name type="scientific">Denitratimonas tolerans</name>
    <dbReference type="NCBI Taxonomy" id="1338420"/>
    <lineage>
        <taxon>Bacteria</taxon>
        <taxon>Pseudomonadati</taxon>
        <taxon>Pseudomonadota</taxon>
        <taxon>Gammaproteobacteria</taxon>
        <taxon>Lysobacterales</taxon>
        <taxon>Lysobacteraceae</taxon>
        <taxon>Denitratimonas</taxon>
    </lineage>
</organism>
<feature type="transmembrane region" description="Helical" evidence="6">
    <location>
        <begin position="147"/>
        <end position="164"/>
    </location>
</feature>
<evidence type="ECO:0000259" key="8">
    <source>
        <dbReference type="Pfam" id="PF12821"/>
    </source>
</evidence>
<dbReference type="Proteomes" id="UP001364472">
    <property type="component" value="Unassembled WGS sequence"/>
</dbReference>
<name>A0AAW9R537_9GAMM</name>
<proteinExistence type="inferred from homology"/>
<feature type="domain" description="Threonine/Serine exporter ThrE" evidence="8">
    <location>
        <begin position="283"/>
        <end position="400"/>
    </location>
</feature>
<evidence type="ECO:0000313" key="10">
    <source>
        <dbReference type="Proteomes" id="UP001364472"/>
    </source>
</evidence>
<keyword evidence="3 6" id="KW-1133">Transmembrane helix</keyword>
<feature type="transmembrane region" description="Helical" evidence="6">
    <location>
        <begin position="202"/>
        <end position="220"/>
    </location>
</feature>
<gene>
    <name evidence="9" type="ORF">WB794_06540</name>
</gene>
<protein>
    <submittedName>
        <fullName evidence="9">Threonine/serine exporter family protein</fullName>
    </submittedName>
</protein>
<evidence type="ECO:0000256" key="2">
    <source>
        <dbReference type="ARBA" id="ARBA00022692"/>
    </source>
</evidence>
<feature type="transmembrane region" description="Helical" evidence="6">
    <location>
        <begin position="384"/>
        <end position="404"/>
    </location>
</feature>
<feature type="transmembrane region" description="Helical" evidence="6">
    <location>
        <begin position="352"/>
        <end position="372"/>
    </location>
</feature>
<dbReference type="Pfam" id="PF12821">
    <property type="entry name" value="ThrE_2"/>
    <property type="match status" value="1"/>
</dbReference>
<evidence type="ECO:0000256" key="6">
    <source>
        <dbReference type="SAM" id="Phobius"/>
    </source>
</evidence>
<evidence type="ECO:0000256" key="4">
    <source>
        <dbReference type="ARBA" id="ARBA00023136"/>
    </source>
</evidence>
<evidence type="ECO:0000313" key="9">
    <source>
        <dbReference type="EMBL" id="MEJ1249328.1"/>
    </source>
</evidence>
<feature type="transmembrane region" description="Helical" evidence="6">
    <location>
        <begin position="176"/>
        <end position="196"/>
    </location>
</feature>
<evidence type="ECO:0000259" key="7">
    <source>
        <dbReference type="Pfam" id="PF06738"/>
    </source>
</evidence>
<dbReference type="PANTHER" id="PTHR31082:SF4">
    <property type="entry name" value="PHEROMONE-REGULATED MEMBRANE PROTEIN 10"/>
    <property type="match status" value="1"/>
</dbReference>
<comment type="similarity">
    <text evidence="5">Belongs to the ThrE exporter (TC 2.A.79) family.</text>
</comment>
<feature type="transmembrane region" description="Helical" evidence="6">
    <location>
        <begin position="241"/>
        <end position="261"/>
    </location>
</feature>
<reference evidence="9 10" key="1">
    <citation type="journal article" date="2016" name="Antonie Van Leeuwenhoek">
        <title>Denitratimonas tolerans gen. nov., sp. nov., a denitrifying bacterium isolated from a bioreactor for tannery wastewater treatment.</title>
        <authorList>
            <person name="Han S.I."/>
            <person name="Kim J.O."/>
            <person name="Lee Y.R."/>
            <person name="Ekpeghere K.I."/>
            <person name="Koh S.C."/>
            <person name="Whang K.S."/>
        </authorList>
    </citation>
    <scope>NUCLEOTIDE SEQUENCE [LARGE SCALE GENOMIC DNA]</scope>
    <source>
        <strain evidence="9 10">KACC 17565</strain>
    </source>
</reference>
<comment type="caution">
    <text evidence="9">The sequence shown here is derived from an EMBL/GenBank/DDBJ whole genome shotgun (WGS) entry which is preliminary data.</text>
</comment>
<dbReference type="GO" id="GO:0022857">
    <property type="term" value="F:transmembrane transporter activity"/>
    <property type="evidence" value="ECO:0007669"/>
    <property type="project" value="InterPro"/>
</dbReference>
<evidence type="ECO:0000256" key="1">
    <source>
        <dbReference type="ARBA" id="ARBA00004141"/>
    </source>
</evidence>
<dbReference type="AlphaFoldDB" id="A0AAW9R537"/>
<keyword evidence="4 6" id="KW-0472">Membrane</keyword>
<dbReference type="GO" id="GO:0016020">
    <property type="term" value="C:membrane"/>
    <property type="evidence" value="ECO:0007669"/>
    <property type="project" value="UniProtKB-SubCell"/>
</dbReference>
<dbReference type="PANTHER" id="PTHR31082">
    <property type="entry name" value="PHEROMONE-REGULATED MEMBRANE PROTEIN 10"/>
    <property type="match status" value="1"/>
</dbReference>
<keyword evidence="10" id="KW-1185">Reference proteome</keyword>
<comment type="subcellular location">
    <subcellularLocation>
        <location evidence="1">Membrane</location>
        <topology evidence="1">Multi-pass membrane protein</topology>
    </subcellularLocation>
</comment>
<dbReference type="RefSeq" id="WP_337335044.1">
    <property type="nucleotide sequence ID" value="NZ_JBBDHC010000007.1"/>
</dbReference>
<evidence type="ECO:0000256" key="5">
    <source>
        <dbReference type="ARBA" id="ARBA00034125"/>
    </source>
</evidence>